<feature type="domain" description="Thiamine pyrophosphate enzyme TPP-binding" evidence="11">
    <location>
        <begin position="225"/>
        <end position="311"/>
    </location>
</feature>
<dbReference type="GO" id="GO:0005829">
    <property type="term" value="C:cytosol"/>
    <property type="evidence" value="ECO:0007669"/>
    <property type="project" value="TreeGrafter"/>
</dbReference>
<dbReference type="SUPFAM" id="SSF52518">
    <property type="entry name" value="Thiamin diphosphate-binding fold (THDP-binding)"/>
    <property type="match status" value="2"/>
</dbReference>
<dbReference type="AlphaFoldDB" id="A0A6A6YVL7"/>
<feature type="domain" description="Thiamine pyrophosphate enzyme N-terminal TPP-binding" evidence="12">
    <location>
        <begin position="6"/>
        <end position="91"/>
    </location>
</feature>
<sequence>MATVLLAEYLFTRLRQLGVGSVHGDPGDYNLDLLDYVAPAGLCWVGNVNELNAGYAADGFARIKGIGALITTFGVGELSAINAIAGAYAEHGESRALGIVEDVQALIKSTNWPSRMTPYGKGLFDETLSNFHGVYKGKIDDPAPQELFDQADLIMCLGPHWSSSNTYEYSTIPKADANVAPREPITHDKLWRIFSEYLLPDDIILEGTGTAGHGIRELLLPPLTRLFGPATWLSIEYMLPAAQGAALAQRELQQERSRDNVLKQETKSGRTILFIGDDSFQMTAQELSTIIRHDLNVVVFLINNNGYTIERCIHGLHERYNAIARWRYLRAPSFFGVEDDAFTTSVGTWEELDEALNDERLMDGKGLRMVELCLDREDVPRGPLVACLERERRQIEGVMPRRGI</sequence>
<dbReference type="InterPro" id="IPR029061">
    <property type="entry name" value="THDP-binding"/>
</dbReference>
<dbReference type="PANTHER" id="PTHR43452">
    <property type="entry name" value="PYRUVATE DECARBOXYLASE"/>
    <property type="match status" value="1"/>
</dbReference>
<organism evidence="13">
    <name type="scientific">Mytilinidion resinicola</name>
    <dbReference type="NCBI Taxonomy" id="574789"/>
    <lineage>
        <taxon>Eukaryota</taxon>
        <taxon>Fungi</taxon>
        <taxon>Dikarya</taxon>
        <taxon>Ascomycota</taxon>
        <taxon>Pezizomycotina</taxon>
        <taxon>Dothideomycetes</taxon>
        <taxon>Pleosporomycetidae</taxon>
        <taxon>Mytilinidiales</taxon>
        <taxon>Mytilinidiaceae</taxon>
        <taxon>Mytilinidion</taxon>
    </lineage>
</organism>
<evidence type="ECO:0000256" key="3">
    <source>
        <dbReference type="ARBA" id="ARBA00014422"/>
    </source>
</evidence>
<dbReference type="Pfam" id="PF02775">
    <property type="entry name" value="TPP_enzyme_C"/>
    <property type="match status" value="1"/>
</dbReference>
<dbReference type="GO" id="GO:0000949">
    <property type="term" value="P:aromatic amino acid family catabolic process to alcohol via Ehrlich pathway"/>
    <property type="evidence" value="ECO:0007669"/>
    <property type="project" value="TreeGrafter"/>
</dbReference>
<evidence type="ECO:0000256" key="1">
    <source>
        <dbReference type="ARBA" id="ARBA00001964"/>
    </source>
</evidence>
<reference evidence="13 15" key="1">
    <citation type="journal article" date="2020" name="Stud. Mycol.">
        <title>101 Dothideomycetes genomes: a test case for predicting lifestyles and emergence of pathogens.</title>
        <authorList>
            <person name="Haridas S."/>
            <person name="Albert R."/>
            <person name="Binder M."/>
            <person name="Bloem J."/>
            <person name="Labutti K."/>
            <person name="Salamov A."/>
            <person name="Andreopoulos B."/>
            <person name="Baker S."/>
            <person name="Barry K."/>
            <person name="Bills G."/>
            <person name="Bluhm B."/>
            <person name="Cannon C."/>
            <person name="Castanera R."/>
            <person name="Culley D."/>
            <person name="Daum C."/>
            <person name="Ezra D."/>
            <person name="Gonzalez J."/>
            <person name="Henrissat B."/>
            <person name="Kuo A."/>
            <person name="Liang C."/>
            <person name="Lipzen A."/>
            <person name="Lutzoni F."/>
            <person name="Magnuson J."/>
            <person name="Mondo S."/>
            <person name="Nolan M."/>
            <person name="Ohm R."/>
            <person name="Pangilinan J."/>
            <person name="Park H.-J."/>
            <person name="Ramirez L."/>
            <person name="Alfaro M."/>
            <person name="Sun H."/>
            <person name="Tritt A."/>
            <person name="Yoshinaga Y."/>
            <person name="Zwiers L.-H."/>
            <person name="Turgeon B."/>
            <person name="Goodwin S."/>
            <person name="Spatafora J."/>
            <person name="Crous P."/>
            <person name="Grigoriev I."/>
        </authorList>
    </citation>
    <scope>NUCLEOTIDE SEQUENCE</scope>
    <source>
        <strain evidence="13 15">CBS 304.34</strain>
    </source>
</reference>
<dbReference type="InterPro" id="IPR012000">
    <property type="entry name" value="Thiamin_PyroP_enz_cen_dom"/>
</dbReference>
<evidence type="ECO:0000313" key="13">
    <source>
        <dbReference type="EMBL" id="KAF2812025.1"/>
    </source>
</evidence>
<comment type="similarity">
    <text evidence="2 9">Belongs to the TPP enzyme family.</text>
</comment>
<dbReference type="OrthoDB" id="3970464at2759"/>
<dbReference type="Pfam" id="PF00205">
    <property type="entry name" value="TPP_enzyme_M"/>
    <property type="match status" value="1"/>
</dbReference>
<evidence type="ECO:0000256" key="5">
    <source>
        <dbReference type="ARBA" id="ARBA00022793"/>
    </source>
</evidence>
<evidence type="ECO:0000256" key="8">
    <source>
        <dbReference type="ARBA" id="ARBA00023239"/>
    </source>
</evidence>
<dbReference type="Gene3D" id="3.40.50.970">
    <property type="match status" value="2"/>
</dbReference>
<evidence type="ECO:0000313" key="15">
    <source>
        <dbReference type="RefSeq" id="XP_033578989.1"/>
    </source>
</evidence>
<evidence type="ECO:0000259" key="11">
    <source>
        <dbReference type="Pfam" id="PF02775"/>
    </source>
</evidence>
<evidence type="ECO:0000256" key="6">
    <source>
        <dbReference type="ARBA" id="ARBA00022842"/>
    </source>
</evidence>
<dbReference type="InterPro" id="IPR011766">
    <property type="entry name" value="TPP_enzyme_TPP-bd"/>
</dbReference>
<dbReference type="CDD" id="cd02005">
    <property type="entry name" value="TPP_PDC_IPDC"/>
    <property type="match status" value="1"/>
</dbReference>
<dbReference type="PANTHER" id="PTHR43452:SF11">
    <property type="entry name" value="PYRUVATE DECARBOXYLASE"/>
    <property type="match status" value="1"/>
</dbReference>
<gene>
    <name evidence="13 15" type="ORF">BDZ99DRAFT_517896</name>
</gene>
<dbReference type="EMBL" id="MU003697">
    <property type="protein sequence ID" value="KAF2812025.1"/>
    <property type="molecule type" value="Genomic_DNA"/>
</dbReference>
<keyword evidence="7 9" id="KW-0786">Thiamine pyrophosphate</keyword>
<evidence type="ECO:0000313" key="14">
    <source>
        <dbReference type="Proteomes" id="UP000504636"/>
    </source>
</evidence>
<keyword evidence="5" id="KW-0210">Decarboxylase</keyword>
<protein>
    <recommendedName>
        <fullName evidence="3">Pyruvate decarboxylase</fullName>
    </recommendedName>
</protein>
<dbReference type="InterPro" id="IPR012001">
    <property type="entry name" value="Thiamin_PyroP_enz_TPP-bd_dom"/>
</dbReference>
<dbReference type="FunFam" id="3.40.50.970:FF:000024">
    <property type="entry name" value="Pyruvate decarboxylase isozyme"/>
    <property type="match status" value="1"/>
</dbReference>
<dbReference type="InterPro" id="IPR029035">
    <property type="entry name" value="DHS-like_NAD/FAD-binding_dom"/>
</dbReference>
<comment type="cofactor">
    <cofactor evidence="1">
        <name>thiamine diphosphate</name>
        <dbReference type="ChEBI" id="CHEBI:58937"/>
    </cofactor>
</comment>
<dbReference type="GO" id="GO:0005634">
    <property type="term" value="C:nucleus"/>
    <property type="evidence" value="ECO:0007669"/>
    <property type="project" value="TreeGrafter"/>
</dbReference>
<dbReference type="GO" id="GO:0000287">
    <property type="term" value="F:magnesium ion binding"/>
    <property type="evidence" value="ECO:0007669"/>
    <property type="project" value="InterPro"/>
</dbReference>
<dbReference type="InterPro" id="IPR047214">
    <property type="entry name" value="TPP_PDC_IPDC"/>
</dbReference>
<evidence type="ECO:0000256" key="4">
    <source>
        <dbReference type="ARBA" id="ARBA00022723"/>
    </source>
</evidence>
<evidence type="ECO:0000256" key="2">
    <source>
        <dbReference type="ARBA" id="ARBA00007812"/>
    </source>
</evidence>
<dbReference type="RefSeq" id="XP_033578989.1">
    <property type="nucleotide sequence ID" value="XM_033725234.1"/>
</dbReference>
<reference evidence="15" key="2">
    <citation type="submission" date="2020-04" db="EMBL/GenBank/DDBJ databases">
        <authorList>
            <consortium name="NCBI Genome Project"/>
        </authorList>
    </citation>
    <scope>NUCLEOTIDE SEQUENCE</scope>
    <source>
        <strain evidence="15">CBS 304.34</strain>
    </source>
</reference>
<name>A0A6A6YVL7_9PEZI</name>
<reference evidence="15" key="3">
    <citation type="submission" date="2025-04" db="UniProtKB">
        <authorList>
            <consortium name="RefSeq"/>
        </authorList>
    </citation>
    <scope>IDENTIFICATION</scope>
    <source>
        <strain evidence="15">CBS 304.34</strain>
    </source>
</reference>
<accession>A0A6A6YVL7</accession>
<dbReference type="GeneID" id="54466127"/>
<dbReference type="Pfam" id="PF02776">
    <property type="entry name" value="TPP_enzyme_N"/>
    <property type="match status" value="1"/>
</dbReference>
<dbReference type="Gene3D" id="3.40.50.1220">
    <property type="entry name" value="TPP-binding domain"/>
    <property type="match status" value="1"/>
</dbReference>
<keyword evidence="4" id="KW-0479">Metal-binding</keyword>
<evidence type="ECO:0000256" key="9">
    <source>
        <dbReference type="RuleBase" id="RU362132"/>
    </source>
</evidence>
<dbReference type="GO" id="GO:0004737">
    <property type="term" value="F:pyruvate decarboxylase activity"/>
    <property type="evidence" value="ECO:0007669"/>
    <property type="project" value="TreeGrafter"/>
</dbReference>
<dbReference type="SUPFAM" id="SSF52467">
    <property type="entry name" value="DHS-like NAD/FAD-binding domain"/>
    <property type="match status" value="1"/>
</dbReference>
<proteinExistence type="inferred from homology"/>
<dbReference type="Proteomes" id="UP000504636">
    <property type="component" value="Unplaced"/>
</dbReference>
<evidence type="ECO:0000259" key="12">
    <source>
        <dbReference type="Pfam" id="PF02776"/>
    </source>
</evidence>
<dbReference type="InterPro" id="IPR012110">
    <property type="entry name" value="PDC/IPDC-like"/>
</dbReference>
<keyword evidence="6" id="KW-0460">Magnesium</keyword>
<evidence type="ECO:0000259" key="10">
    <source>
        <dbReference type="Pfam" id="PF00205"/>
    </source>
</evidence>
<keyword evidence="14" id="KW-1185">Reference proteome</keyword>
<feature type="domain" description="Thiamine pyrophosphate enzyme central" evidence="10">
    <location>
        <begin position="97"/>
        <end position="174"/>
    </location>
</feature>
<dbReference type="GO" id="GO:0030976">
    <property type="term" value="F:thiamine pyrophosphate binding"/>
    <property type="evidence" value="ECO:0007669"/>
    <property type="project" value="InterPro"/>
</dbReference>
<evidence type="ECO:0000256" key="7">
    <source>
        <dbReference type="ARBA" id="ARBA00023052"/>
    </source>
</evidence>
<keyword evidence="8" id="KW-0456">Lyase</keyword>